<name>A0A2Z5GB43_9BACT</name>
<evidence type="ECO:0000256" key="1">
    <source>
        <dbReference type="ARBA" id="ARBA00001231"/>
    </source>
</evidence>
<dbReference type="InterPro" id="IPR025705">
    <property type="entry name" value="Beta_hexosaminidase_sua/sub"/>
</dbReference>
<proteinExistence type="inferred from homology"/>
<dbReference type="Pfam" id="PF00728">
    <property type="entry name" value="Glyco_hydro_20"/>
    <property type="match status" value="1"/>
</dbReference>
<dbReference type="PANTHER" id="PTHR22600">
    <property type="entry name" value="BETA-HEXOSAMINIDASE"/>
    <property type="match status" value="1"/>
</dbReference>
<dbReference type="KEGG" id="abas:ACPOL_6644"/>
<evidence type="ECO:0000259" key="5">
    <source>
        <dbReference type="Pfam" id="PF00728"/>
    </source>
</evidence>
<sequence length="170" mass="18951">MHPKLSLAQAAGSDAGKSAAGKKMRGLMVDAGRVPETMNYYKRVIEFCADWELNTLQFRLADDQGSAMRFTSVPDLVTHENAFTADQLKTLVEYGQQHGVELLPELESFGHTGYITRSPKYAHLLDRDSTGDSVEFTGIIPVDPESLQLFQKLYREVSGLPICVSSRRLR</sequence>
<evidence type="ECO:0000256" key="3">
    <source>
        <dbReference type="ARBA" id="ARBA00012663"/>
    </source>
</evidence>
<dbReference type="Gene3D" id="3.20.20.80">
    <property type="entry name" value="Glycosidases"/>
    <property type="match status" value="1"/>
</dbReference>
<gene>
    <name evidence="6" type="ORF">ACPOL_6644</name>
</gene>
<protein>
    <recommendedName>
        <fullName evidence="3">beta-N-acetylhexosaminidase</fullName>
        <ecNumber evidence="3">3.2.1.52</ecNumber>
    </recommendedName>
</protein>
<dbReference type="EMBL" id="CP030840">
    <property type="protein sequence ID" value="AXC15856.1"/>
    <property type="molecule type" value="Genomic_DNA"/>
</dbReference>
<dbReference type="PANTHER" id="PTHR22600:SF57">
    <property type="entry name" value="BETA-N-ACETYLHEXOSAMINIDASE"/>
    <property type="match status" value="1"/>
</dbReference>
<dbReference type="SUPFAM" id="SSF51445">
    <property type="entry name" value="(Trans)glycosidases"/>
    <property type="match status" value="1"/>
</dbReference>
<dbReference type="Proteomes" id="UP000253606">
    <property type="component" value="Chromosome"/>
</dbReference>
<dbReference type="AlphaFoldDB" id="A0A2Z5GB43"/>
<evidence type="ECO:0000256" key="2">
    <source>
        <dbReference type="ARBA" id="ARBA00006285"/>
    </source>
</evidence>
<dbReference type="PRINTS" id="PR00738">
    <property type="entry name" value="GLHYDRLASE20"/>
</dbReference>
<dbReference type="GO" id="GO:0005975">
    <property type="term" value="P:carbohydrate metabolic process"/>
    <property type="evidence" value="ECO:0007669"/>
    <property type="project" value="InterPro"/>
</dbReference>
<accession>A0A2Z5GB43</accession>
<dbReference type="GO" id="GO:0016020">
    <property type="term" value="C:membrane"/>
    <property type="evidence" value="ECO:0007669"/>
    <property type="project" value="TreeGrafter"/>
</dbReference>
<dbReference type="InterPro" id="IPR015883">
    <property type="entry name" value="Glyco_hydro_20_cat"/>
</dbReference>
<feature type="domain" description="Glycoside hydrolase family 20 catalytic" evidence="5">
    <location>
        <begin position="24"/>
        <end position="158"/>
    </location>
</feature>
<evidence type="ECO:0000256" key="4">
    <source>
        <dbReference type="ARBA" id="ARBA00022801"/>
    </source>
</evidence>
<comment type="catalytic activity">
    <reaction evidence="1">
        <text>Hydrolysis of terminal non-reducing N-acetyl-D-hexosamine residues in N-acetyl-beta-D-hexosaminides.</text>
        <dbReference type="EC" id="3.2.1.52"/>
    </reaction>
</comment>
<evidence type="ECO:0000313" key="7">
    <source>
        <dbReference type="Proteomes" id="UP000253606"/>
    </source>
</evidence>
<dbReference type="GO" id="GO:0030203">
    <property type="term" value="P:glycosaminoglycan metabolic process"/>
    <property type="evidence" value="ECO:0007669"/>
    <property type="project" value="TreeGrafter"/>
</dbReference>
<dbReference type="EC" id="3.2.1.52" evidence="3"/>
<organism evidence="6 7">
    <name type="scientific">Acidisarcina polymorpha</name>
    <dbReference type="NCBI Taxonomy" id="2211140"/>
    <lineage>
        <taxon>Bacteria</taxon>
        <taxon>Pseudomonadati</taxon>
        <taxon>Acidobacteriota</taxon>
        <taxon>Terriglobia</taxon>
        <taxon>Terriglobales</taxon>
        <taxon>Acidobacteriaceae</taxon>
        <taxon>Acidisarcina</taxon>
    </lineage>
</organism>
<keyword evidence="4" id="KW-0378">Hydrolase</keyword>
<comment type="similarity">
    <text evidence="2">Belongs to the glycosyl hydrolase 20 family.</text>
</comment>
<dbReference type="GO" id="GO:0004563">
    <property type="term" value="F:beta-N-acetylhexosaminidase activity"/>
    <property type="evidence" value="ECO:0007669"/>
    <property type="project" value="UniProtKB-EC"/>
</dbReference>
<reference evidence="6 7" key="1">
    <citation type="journal article" date="2018" name="Front. Microbiol.">
        <title>Hydrolytic Capabilities as a Key to Environmental Success: Chitinolytic and Cellulolytic Acidobacteria From Acidic Sub-arctic Soils and Boreal Peatlands.</title>
        <authorList>
            <person name="Belova S.E."/>
            <person name="Ravin N.V."/>
            <person name="Pankratov T.A."/>
            <person name="Rakitin A.L."/>
            <person name="Ivanova A.A."/>
            <person name="Beletsky A.V."/>
            <person name="Mardanov A.V."/>
            <person name="Sinninghe Damste J.S."/>
            <person name="Dedysh S.N."/>
        </authorList>
    </citation>
    <scope>NUCLEOTIDE SEQUENCE [LARGE SCALE GENOMIC DNA]</scope>
    <source>
        <strain evidence="6 7">SBC82</strain>
    </source>
</reference>
<dbReference type="InterPro" id="IPR017853">
    <property type="entry name" value="GH"/>
</dbReference>
<keyword evidence="7" id="KW-1185">Reference proteome</keyword>
<evidence type="ECO:0000313" key="6">
    <source>
        <dbReference type="EMBL" id="AXC15856.1"/>
    </source>
</evidence>